<evidence type="ECO:0000256" key="1">
    <source>
        <dbReference type="SAM" id="SignalP"/>
    </source>
</evidence>
<reference evidence="3" key="1">
    <citation type="journal article" date="2019" name="Int. J. Syst. Evol. Microbiol.">
        <title>The Global Catalogue of Microorganisms (GCM) 10K type strain sequencing project: providing services to taxonomists for standard genome sequencing and annotation.</title>
        <authorList>
            <consortium name="The Broad Institute Genomics Platform"/>
            <consortium name="The Broad Institute Genome Sequencing Center for Infectious Disease"/>
            <person name="Wu L."/>
            <person name="Ma J."/>
        </authorList>
    </citation>
    <scope>NUCLEOTIDE SEQUENCE [LARGE SCALE GENOMIC DNA]</scope>
    <source>
        <strain evidence="3">JCM 10977</strain>
    </source>
</reference>
<sequence>MAAGLSALGVLAVGASAAQAGAYMDRTRLVTLSQVKQADPGTKWITQVDKGTLPSAYCGPASTEGKAVAQRLARGYTDEMTNYGTQYLSRYQTEAAAKAAYTSILATLKTCKYSKPAPTHARRITENRHIVAGDATTILRWWDYALPSDPGSENGAFPYAVTRKGTAVSVLAFSGDGVGMKAANFDKIAKAAAAKLP</sequence>
<dbReference type="Proteomes" id="UP001500542">
    <property type="component" value="Unassembled WGS sequence"/>
</dbReference>
<accession>A0ABP4C9Z6</accession>
<feature type="chain" id="PRO_5045431185" description="PknH-like extracellular domain-containing protein" evidence="1">
    <location>
        <begin position="21"/>
        <end position="197"/>
    </location>
</feature>
<name>A0ABP4C9Z6_9ACTN</name>
<feature type="signal peptide" evidence="1">
    <location>
        <begin position="1"/>
        <end position="20"/>
    </location>
</feature>
<organism evidence="2 3">
    <name type="scientific">Kribbella koreensis</name>
    <dbReference type="NCBI Taxonomy" id="57909"/>
    <lineage>
        <taxon>Bacteria</taxon>
        <taxon>Bacillati</taxon>
        <taxon>Actinomycetota</taxon>
        <taxon>Actinomycetes</taxon>
        <taxon>Propionibacteriales</taxon>
        <taxon>Kribbellaceae</taxon>
        <taxon>Kribbella</taxon>
    </lineage>
</organism>
<comment type="caution">
    <text evidence="2">The sequence shown here is derived from an EMBL/GenBank/DDBJ whole genome shotgun (WGS) entry which is preliminary data.</text>
</comment>
<evidence type="ECO:0000313" key="3">
    <source>
        <dbReference type="Proteomes" id="UP001500542"/>
    </source>
</evidence>
<dbReference type="EMBL" id="BAAAHK010000024">
    <property type="protein sequence ID" value="GAA0962610.1"/>
    <property type="molecule type" value="Genomic_DNA"/>
</dbReference>
<protein>
    <recommendedName>
        <fullName evidence="4">PknH-like extracellular domain-containing protein</fullName>
    </recommendedName>
</protein>
<proteinExistence type="predicted"/>
<evidence type="ECO:0000313" key="2">
    <source>
        <dbReference type="EMBL" id="GAA0962610.1"/>
    </source>
</evidence>
<keyword evidence="1" id="KW-0732">Signal</keyword>
<gene>
    <name evidence="2" type="ORF">GCM10009554_80780</name>
</gene>
<keyword evidence="3" id="KW-1185">Reference proteome</keyword>
<evidence type="ECO:0008006" key="4">
    <source>
        <dbReference type="Google" id="ProtNLM"/>
    </source>
</evidence>